<dbReference type="InterPro" id="IPR007110">
    <property type="entry name" value="Ig-like_dom"/>
</dbReference>
<evidence type="ECO:0000256" key="1">
    <source>
        <dbReference type="ARBA" id="ARBA00004479"/>
    </source>
</evidence>
<dbReference type="InParanoid" id="A0A667ZYM2"/>
<dbReference type="Gene3D" id="2.60.40.10">
    <property type="entry name" value="Immunoglobulins"/>
    <property type="match status" value="1"/>
</dbReference>
<dbReference type="InterPro" id="IPR014745">
    <property type="entry name" value="MHC_II_a/b_N"/>
</dbReference>
<dbReference type="InterPro" id="IPR013783">
    <property type="entry name" value="Ig-like_fold"/>
</dbReference>
<keyword evidence="8" id="KW-1185">Reference proteome</keyword>
<reference evidence="7" key="1">
    <citation type="submission" date="2019-06" db="EMBL/GenBank/DDBJ databases">
        <authorList>
            <consortium name="Wellcome Sanger Institute Data Sharing"/>
        </authorList>
    </citation>
    <scope>NUCLEOTIDE SEQUENCE [LARGE SCALE GENOMIC DNA]</scope>
</reference>
<evidence type="ECO:0000256" key="2">
    <source>
        <dbReference type="ARBA" id="ARBA00022692"/>
    </source>
</evidence>
<dbReference type="PANTHER" id="PTHR19944">
    <property type="entry name" value="MHC CLASS II-RELATED"/>
    <property type="match status" value="1"/>
</dbReference>
<evidence type="ECO:0000313" key="7">
    <source>
        <dbReference type="Ensembl" id="ENSMMDP00005040719.1"/>
    </source>
</evidence>
<dbReference type="InterPro" id="IPR050160">
    <property type="entry name" value="MHC/Immunoglobulin"/>
</dbReference>
<dbReference type="Ensembl" id="ENSMMDT00005041552.1">
    <property type="protein sequence ID" value="ENSMMDP00005040719.1"/>
    <property type="gene ID" value="ENSMMDG00005018821.1"/>
</dbReference>
<sequence>TGEAQGLCEGPRALILNPVQHLCRDLNMAAHGRSLSNLSEPERICREEILQSSCAELVIQYHFNGRLLALYNSSTEKVLGFTEYGKRLASNLNKDSGPILKIFSFKASSVCHHAIPVTNTGLVPAVPPVASLRRDRPEVAGGPVVLICSAYDFYPRQIKVSWLRDGVVVPEMEVMEKLVSVSWRYQIHSYLKEPAGEGLNIQCMVKHQSLPEPMLLRLDRSDLDSGAVQSAVGVSILSLGALVLLGGGIFYWRRASGRLRRRDSFPAGGAAAQLHIQDH</sequence>
<dbReference type="GeneTree" id="ENSGT00950000183127"/>
<dbReference type="GO" id="GO:0006955">
    <property type="term" value="P:immune response"/>
    <property type="evidence" value="ECO:0007669"/>
    <property type="project" value="InterPro"/>
</dbReference>
<proteinExistence type="predicted"/>
<dbReference type="AlphaFoldDB" id="A0A667ZYM2"/>
<dbReference type="InterPro" id="IPR011162">
    <property type="entry name" value="MHC_I/II-like_Ag-recog"/>
</dbReference>
<dbReference type="SMART" id="SM00407">
    <property type="entry name" value="IGc1"/>
    <property type="match status" value="1"/>
</dbReference>
<dbReference type="Gene3D" id="3.10.320.10">
    <property type="entry name" value="Class II Histocompatibility Antigen, M Beta Chain, Chain B, domain 1"/>
    <property type="match status" value="1"/>
</dbReference>
<dbReference type="Pfam" id="PF07654">
    <property type="entry name" value="C1-set"/>
    <property type="match status" value="1"/>
</dbReference>
<dbReference type="InterPro" id="IPR036179">
    <property type="entry name" value="Ig-like_dom_sf"/>
</dbReference>
<keyword evidence="4" id="KW-0325">Glycoprotein</keyword>
<keyword evidence="2 5" id="KW-0812">Transmembrane</keyword>
<evidence type="ECO:0000259" key="6">
    <source>
        <dbReference type="PROSITE" id="PS50835"/>
    </source>
</evidence>
<dbReference type="Proteomes" id="UP000472263">
    <property type="component" value="Chromosome 19"/>
</dbReference>
<dbReference type="InterPro" id="IPR003597">
    <property type="entry name" value="Ig_C1-set"/>
</dbReference>
<dbReference type="PROSITE" id="PS50835">
    <property type="entry name" value="IG_LIKE"/>
    <property type="match status" value="1"/>
</dbReference>
<name>A0A667ZYM2_9TELE</name>
<organism evidence="7 8">
    <name type="scientific">Myripristis murdjan</name>
    <name type="common">pinecone soldierfish</name>
    <dbReference type="NCBI Taxonomy" id="586833"/>
    <lineage>
        <taxon>Eukaryota</taxon>
        <taxon>Metazoa</taxon>
        <taxon>Chordata</taxon>
        <taxon>Craniata</taxon>
        <taxon>Vertebrata</taxon>
        <taxon>Euteleostomi</taxon>
        <taxon>Actinopterygii</taxon>
        <taxon>Neopterygii</taxon>
        <taxon>Teleostei</taxon>
        <taxon>Neoteleostei</taxon>
        <taxon>Acanthomorphata</taxon>
        <taxon>Holocentriformes</taxon>
        <taxon>Holocentridae</taxon>
        <taxon>Myripristis</taxon>
    </lineage>
</organism>
<dbReference type="SUPFAM" id="SSF48726">
    <property type="entry name" value="Immunoglobulin"/>
    <property type="match status" value="1"/>
</dbReference>
<dbReference type="PANTHER" id="PTHR19944:SF99">
    <property type="entry name" value="HLA CLASS II HISTOCOMPATIBILITY ANTIGEN, DRB1 BETA CHAIN"/>
    <property type="match status" value="1"/>
</dbReference>
<evidence type="ECO:0000313" key="8">
    <source>
        <dbReference type="Proteomes" id="UP000472263"/>
    </source>
</evidence>
<dbReference type="GO" id="GO:0042613">
    <property type="term" value="C:MHC class II protein complex"/>
    <property type="evidence" value="ECO:0007669"/>
    <property type="project" value="InterPro"/>
</dbReference>
<feature type="domain" description="Ig-like" evidence="6">
    <location>
        <begin position="127"/>
        <end position="207"/>
    </location>
</feature>
<evidence type="ECO:0000256" key="3">
    <source>
        <dbReference type="ARBA" id="ARBA00022989"/>
    </source>
</evidence>
<dbReference type="SUPFAM" id="SSF54452">
    <property type="entry name" value="MHC antigen-recognition domain"/>
    <property type="match status" value="1"/>
</dbReference>
<evidence type="ECO:0000256" key="4">
    <source>
        <dbReference type="ARBA" id="ARBA00023180"/>
    </source>
</evidence>
<evidence type="ECO:0000256" key="5">
    <source>
        <dbReference type="SAM" id="Phobius"/>
    </source>
</evidence>
<comment type="subcellular location">
    <subcellularLocation>
        <location evidence="1">Membrane</location>
        <topology evidence="1">Single-pass type I membrane protein</topology>
    </subcellularLocation>
</comment>
<keyword evidence="3 5" id="KW-1133">Transmembrane helix</keyword>
<accession>A0A667ZYM2</accession>
<dbReference type="GO" id="GO:0019882">
    <property type="term" value="P:antigen processing and presentation"/>
    <property type="evidence" value="ECO:0007669"/>
    <property type="project" value="InterPro"/>
</dbReference>
<reference evidence="7" key="3">
    <citation type="submission" date="2025-09" db="UniProtKB">
        <authorList>
            <consortium name="Ensembl"/>
        </authorList>
    </citation>
    <scope>IDENTIFICATION</scope>
</reference>
<feature type="transmembrane region" description="Helical" evidence="5">
    <location>
        <begin position="231"/>
        <end position="252"/>
    </location>
</feature>
<reference evidence="7" key="2">
    <citation type="submission" date="2025-08" db="UniProtKB">
        <authorList>
            <consortium name="Ensembl"/>
        </authorList>
    </citation>
    <scope>IDENTIFICATION</scope>
</reference>
<protein>
    <recommendedName>
        <fullName evidence="6">Ig-like domain-containing protein</fullName>
    </recommendedName>
</protein>
<keyword evidence="5" id="KW-0472">Membrane</keyword>